<proteinExistence type="predicted"/>
<dbReference type="SUPFAM" id="SSF50475">
    <property type="entry name" value="FMN-binding split barrel"/>
    <property type="match status" value="1"/>
</dbReference>
<protein>
    <recommendedName>
        <fullName evidence="1">General stress protein FMN-binding split barrel domain-containing protein</fullName>
    </recommendedName>
</protein>
<comment type="caution">
    <text evidence="2">The sequence shown here is derived from an EMBL/GenBank/DDBJ whole genome shotgun (WGS) entry which is preliminary data.</text>
</comment>
<organism evidence="2 4">
    <name type="scientific">Didymodactylos carnosus</name>
    <dbReference type="NCBI Taxonomy" id="1234261"/>
    <lineage>
        <taxon>Eukaryota</taxon>
        <taxon>Metazoa</taxon>
        <taxon>Spiralia</taxon>
        <taxon>Gnathifera</taxon>
        <taxon>Rotifera</taxon>
        <taxon>Eurotatoria</taxon>
        <taxon>Bdelloidea</taxon>
        <taxon>Philodinida</taxon>
        <taxon>Philodinidae</taxon>
        <taxon>Didymodactylos</taxon>
    </lineage>
</organism>
<dbReference type="InterPro" id="IPR038725">
    <property type="entry name" value="YdaG_split_barrel_FMN-bd"/>
</dbReference>
<gene>
    <name evidence="2" type="ORF">GPM918_LOCUS21260</name>
    <name evidence="3" type="ORF">SRO942_LOCUS21257</name>
</gene>
<dbReference type="PANTHER" id="PTHR34818:SF1">
    <property type="entry name" value="PROTEIN BLI-3"/>
    <property type="match status" value="1"/>
</dbReference>
<dbReference type="Proteomes" id="UP000663829">
    <property type="component" value="Unassembled WGS sequence"/>
</dbReference>
<sequence>MTESTNLAETEKKIFSLIKSIKFAMLTTTDTDGKCVLRSCPMINRQTDQFNNELWFFTKRNSPQTKEIEKSAQVNISYSDPSHSSYVSVSGTGELIDDKAKAKQIWSDEMKAWFPMGVDDPDLILLRVTLGSAEYWEGPNTKIGQLYGMAKGAITGERHSSTATHGKLNDVKHN</sequence>
<dbReference type="OrthoDB" id="434253at2759"/>
<dbReference type="EMBL" id="CAJNOQ010006939">
    <property type="protein sequence ID" value="CAF1152584.1"/>
    <property type="molecule type" value="Genomic_DNA"/>
</dbReference>
<evidence type="ECO:0000313" key="4">
    <source>
        <dbReference type="Proteomes" id="UP000663829"/>
    </source>
</evidence>
<name>A0A814SVZ8_9BILA</name>
<dbReference type="Proteomes" id="UP000681722">
    <property type="component" value="Unassembled WGS sequence"/>
</dbReference>
<feature type="domain" description="General stress protein FMN-binding split barrel" evidence="1">
    <location>
        <begin position="10"/>
        <end position="158"/>
    </location>
</feature>
<dbReference type="EMBL" id="CAJOBC010006939">
    <property type="protein sequence ID" value="CAF3916082.1"/>
    <property type="molecule type" value="Genomic_DNA"/>
</dbReference>
<dbReference type="Pfam" id="PF16242">
    <property type="entry name" value="Pyrid_ox_like"/>
    <property type="match status" value="1"/>
</dbReference>
<dbReference type="PANTHER" id="PTHR34818">
    <property type="entry name" value="PROTEIN BLI-3"/>
    <property type="match status" value="1"/>
</dbReference>
<evidence type="ECO:0000313" key="3">
    <source>
        <dbReference type="EMBL" id="CAF3916082.1"/>
    </source>
</evidence>
<accession>A0A814SVZ8</accession>
<evidence type="ECO:0000313" key="2">
    <source>
        <dbReference type="EMBL" id="CAF1152584.1"/>
    </source>
</evidence>
<dbReference type="AlphaFoldDB" id="A0A814SVZ8"/>
<keyword evidence="4" id="KW-1185">Reference proteome</keyword>
<dbReference type="InterPro" id="IPR012349">
    <property type="entry name" value="Split_barrel_FMN-bd"/>
</dbReference>
<evidence type="ECO:0000259" key="1">
    <source>
        <dbReference type="Pfam" id="PF16242"/>
    </source>
</evidence>
<reference evidence="2" key="1">
    <citation type="submission" date="2021-02" db="EMBL/GenBank/DDBJ databases">
        <authorList>
            <person name="Nowell W R."/>
        </authorList>
    </citation>
    <scope>NUCLEOTIDE SEQUENCE</scope>
</reference>
<dbReference type="Gene3D" id="2.30.110.10">
    <property type="entry name" value="Electron Transport, Fmn-binding Protein, Chain A"/>
    <property type="match status" value="1"/>
</dbReference>
<dbReference type="InterPro" id="IPR052917">
    <property type="entry name" value="Stress-Dev_Protein"/>
</dbReference>